<dbReference type="NCBIfam" id="TIGR02964">
    <property type="entry name" value="xanthine_xdhC"/>
    <property type="match status" value="1"/>
</dbReference>
<dbReference type="InterPro" id="IPR027051">
    <property type="entry name" value="XdhC_Rossmann_dom"/>
</dbReference>
<reference evidence="4" key="1">
    <citation type="journal article" date="2019" name="Int. J. Syst. Evol. Microbiol.">
        <title>The Global Catalogue of Microorganisms (GCM) 10K type strain sequencing project: providing services to taxonomists for standard genome sequencing and annotation.</title>
        <authorList>
            <consortium name="The Broad Institute Genomics Platform"/>
            <consortium name="The Broad Institute Genome Sequencing Center for Infectious Disease"/>
            <person name="Wu L."/>
            <person name="Ma J."/>
        </authorList>
    </citation>
    <scope>NUCLEOTIDE SEQUENCE [LARGE SCALE GENOMIC DNA]</scope>
    <source>
        <strain evidence="4">CCUG 54329</strain>
    </source>
</reference>
<evidence type="ECO:0000313" key="3">
    <source>
        <dbReference type="EMBL" id="MFD1106400.1"/>
    </source>
</evidence>
<dbReference type="InterPro" id="IPR014308">
    <property type="entry name" value="Xanthine_DH_XdhC"/>
</dbReference>
<dbReference type="Pfam" id="PF13478">
    <property type="entry name" value="XdhC_C"/>
    <property type="match status" value="1"/>
</dbReference>
<accession>A0ABW3P418</accession>
<comment type="caution">
    <text evidence="3">The sequence shown here is derived from an EMBL/GenBank/DDBJ whole genome shotgun (WGS) entry which is preliminary data.</text>
</comment>
<keyword evidence="4" id="KW-1185">Reference proteome</keyword>
<evidence type="ECO:0000259" key="1">
    <source>
        <dbReference type="Pfam" id="PF02625"/>
    </source>
</evidence>
<dbReference type="Pfam" id="PF02625">
    <property type="entry name" value="XdhC_CoxI"/>
    <property type="match status" value="1"/>
</dbReference>
<dbReference type="InterPro" id="IPR003777">
    <property type="entry name" value="XdhC_CoxI"/>
</dbReference>
<gene>
    <name evidence="3" type="primary">xdhC</name>
    <name evidence="3" type="ORF">ACFQ24_16170</name>
</gene>
<feature type="domain" description="XdhC- CoxI" evidence="1">
    <location>
        <begin position="12"/>
        <end position="66"/>
    </location>
</feature>
<name>A0ABW3P418_9SPHN</name>
<dbReference type="PANTHER" id="PTHR30388:SF6">
    <property type="entry name" value="XANTHINE DEHYDROGENASE SUBUNIT A-RELATED"/>
    <property type="match status" value="1"/>
</dbReference>
<feature type="domain" description="XdhC Rossmann" evidence="2">
    <location>
        <begin position="161"/>
        <end position="300"/>
    </location>
</feature>
<sequence length="306" mass="32926">MIDWLGWLDEVARRHPAALVSILASEGSAPRGAGTRMLVTSDALFGTIGGGQLEYRAVEQARAILALPPGSWRIQDYPLGPLLGQCCGGRVRLLIEHVDPAGLGWIGDAGEDRALVSTFMAERIDRHCTHPLPATPLSARGDRPRAGSSVVELFGQRRRPLYLFGAGHVGQAIARHSVGLPFRLAWFDTRPVFETVEGVTVVPEAGLEQCVTEAPEDTAILILTHDHALDYSLTKAALSGNPVTFVGLIGSETKRARFHSRLEKDGIDAATRARLTCPIGIADIAGKEPDVIAIATLAQLLQMRQQ</sequence>
<proteinExistence type="predicted"/>
<dbReference type="Gene3D" id="3.40.50.720">
    <property type="entry name" value="NAD(P)-binding Rossmann-like Domain"/>
    <property type="match status" value="1"/>
</dbReference>
<organism evidence="3 4">
    <name type="scientific">Sphingobium olei</name>
    <dbReference type="NCBI Taxonomy" id="420955"/>
    <lineage>
        <taxon>Bacteria</taxon>
        <taxon>Pseudomonadati</taxon>
        <taxon>Pseudomonadota</taxon>
        <taxon>Alphaproteobacteria</taxon>
        <taxon>Sphingomonadales</taxon>
        <taxon>Sphingomonadaceae</taxon>
        <taxon>Sphingobium</taxon>
    </lineage>
</organism>
<dbReference type="InterPro" id="IPR052698">
    <property type="entry name" value="MoCofactor_Util/Proc"/>
</dbReference>
<evidence type="ECO:0000259" key="2">
    <source>
        <dbReference type="Pfam" id="PF13478"/>
    </source>
</evidence>
<dbReference type="PANTHER" id="PTHR30388">
    <property type="entry name" value="ALDEHYDE OXIDOREDUCTASE MOLYBDENUM COFACTOR ASSEMBLY PROTEIN"/>
    <property type="match status" value="1"/>
</dbReference>
<dbReference type="Proteomes" id="UP001597203">
    <property type="component" value="Unassembled WGS sequence"/>
</dbReference>
<dbReference type="RefSeq" id="WP_380913063.1">
    <property type="nucleotide sequence ID" value="NZ_JBHTLS010000132.1"/>
</dbReference>
<protein>
    <submittedName>
        <fullName evidence="3">Xanthine dehydrogenase accessory protein XdhC</fullName>
    </submittedName>
</protein>
<evidence type="ECO:0000313" key="4">
    <source>
        <dbReference type="Proteomes" id="UP001597203"/>
    </source>
</evidence>
<dbReference type="EMBL" id="JBHTLS010000132">
    <property type="protein sequence ID" value="MFD1106400.1"/>
    <property type="molecule type" value="Genomic_DNA"/>
</dbReference>